<reference evidence="5 6" key="1">
    <citation type="submission" date="2014-06" db="EMBL/GenBank/DDBJ databases">
        <title>The Genome of the Aflatoxigenic Filamentous Fungus Aspergillus nomius.</title>
        <authorList>
            <person name="Moore M.G."/>
            <person name="Shannon B.M."/>
            <person name="Brian M.M."/>
        </authorList>
    </citation>
    <scope>NUCLEOTIDE SEQUENCE [LARGE SCALE GENOMIC DNA]</scope>
    <source>
        <strain evidence="5 6">NRRL 13137</strain>
    </source>
</reference>
<dbReference type="Pfam" id="PF13561">
    <property type="entry name" value="adh_short_C2"/>
    <property type="match status" value="1"/>
</dbReference>
<accession>A0A0L1J964</accession>
<comment type="similarity">
    <text evidence="1">Belongs to the short-chain dehydrogenases/reductases (SDR) family.</text>
</comment>
<dbReference type="RefSeq" id="XP_015409274.1">
    <property type="nucleotide sequence ID" value="XM_015548845.1"/>
</dbReference>
<comment type="caution">
    <text evidence="5">The sequence shown here is derived from an EMBL/GenBank/DDBJ whole genome shotgun (WGS) entry which is preliminary data.</text>
</comment>
<evidence type="ECO:0000313" key="5">
    <source>
        <dbReference type="EMBL" id="KNG88351.1"/>
    </source>
</evidence>
<dbReference type="InterPro" id="IPR020904">
    <property type="entry name" value="Sc_DH/Rdtase_CS"/>
</dbReference>
<dbReference type="SUPFAM" id="SSF51735">
    <property type="entry name" value="NAD(P)-binding Rossmann-fold domains"/>
    <property type="match status" value="1"/>
</dbReference>
<dbReference type="AlphaFoldDB" id="A0A0L1J964"/>
<dbReference type="PRINTS" id="PR00081">
    <property type="entry name" value="GDHRDH"/>
</dbReference>
<feature type="region of interest" description="Disordered" evidence="4">
    <location>
        <begin position="33"/>
        <end position="60"/>
    </location>
</feature>
<dbReference type="PROSITE" id="PS00061">
    <property type="entry name" value="ADH_SHORT"/>
    <property type="match status" value="1"/>
</dbReference>
<evidence type="ECO:0000256" key="2">
    <source>
        <dbReference type="ARBA" id="ARBA00022857"/>
    </source>
</evidence>
<dbReference type="PANTHER" id="PTHR42760">
    <property type="entry name" value="SHORT-CHAIN DEHYDROGENASES/REDUCTASES FAMILY MEMBER"/>
    <property type="match status" value="1"/>
</dbReference>
<feature type="compositionally biased region" description="Basic and acidic residues" evidence="4">
    <location>
        <begin position="33"/>
        <end position="59"/>
    </location>
</feature>
<dbReference type="PRINTS" id="PR00080">
    <property type="entry name" value="SDRFAMILY"/>
</dbReference>
<evidence type="ECO:0000256" key="4">
    <source>
        <dbReference type="SAM" id="MobiDB-lite"/>
    </source>
</evidence>
<dbReference type="GO" id="GO:0048038">
    <property type="term" value="F:quinone binding"/>
    <property type="evidence" value="ECO:0007669"/>
    <property type="project" value="TreeGrafter"/>
</dbReference>
<keyword evidence="6" id="KW-1185">Reference proteome</keyword>
<dbReference type="GeneID" id="26805392"/>
<dbReference type="EMBL" id="JNOM01000055">
    <property type="protein sequence ID" value="KNG88351.1"/>
    <property type="molecule type" value="Genomic_DNA"/>
</dbReference>
<evidence type="ECO:0000313" key="6">
    <source>
        <dbReference type="Proteomes" id="UP000037505"/>
    </source>
</evidence>
<evidence type="ECO:0000256" key="1">
    <source>
        <dbReference type="ARBA" id="ARBA00006484"/>
    </source>
</evidence>
<keyword evidence="2" id="KW-0521">NADP</keyword>
<dbReference type="STRING" id="1509407.A0A0L1J964"/>
<organism evidence="5 6">
    <name type="scientific">Aspergillus nomiae NRRL (strain ATCC 15546 / NRRL 13137 / CBS 260.88 / M93)</name>
    <dbReference type="NCBI Taxonomy" id="1509407"/>
    <lineage>
        <taxon>Eukaryota</taxon>
        <taxon>Fungi</taxon>
        <taxon>Dikarya</taxon>
        <taxon>Ascomycota</taxon>
        <taxon>Pezizomycotina</taxon>
        <taxon>Eurotiomycetes</taxon>
        <taxon>Eurotiomycetidae</taxon>
        <taxon>Eurotiales</taxon>
        <taxon>Aspergillaceae</taxon>
        <taxon>Aspergillus</taxon>
        <taxon>Aspergillus subgen. Circumdati</taxon>
    </lineage>
</organism>
<dbReference type="GO" id="GO:0044550">
    <property type="term" value="P:secondary metabolite biosynthetic process"/>
    <property type="evidence" value="ECO:0007669"/>
    <property type="project" value="UniProtKB-ARBA"/>
</dbReference>
<dbReference type="InterPro" id="IPR036291">
    <property type="entry name" value="NAD(P)-bd_dom_sf"/>
</dbReference>
<dbReference type="Proteomes" id="UP000037505">
    <property type="component" value="Unassembled WGS sequence"/>
</dbReference>
<evidence type="ECO:0000256" key="3">
    <source>
        <dbReference type="ARBA" id="ARBA00023002"/>
    </source>
</evidence>
<proteinExistence type="inferred from homology"/>
<name>A0A0L1J964_ASPN3</name>
<sequence length="242" mass="26253">MTRQPLSPVALVILEPPSSIELAKRGTIYPDHIQHGIRESRRDDRRDPKAGQTGRHDPRPLVQAAVKAFGKIDIIVNNAGLADDMPLEHLTNEFWDRMFDTNVRLPAFLVQASLPHLGLAPRIVNISSIAARAGYDATSVYSGSKVALEGLTRAWATELGQRYNATVNCVNPGLVGPVAMDVLAKGDPQVMEHWMAKSKETPAAPRMGMPDDIAQIVAFLCEEGSRWCTGSVVNANGGMVPV</sequence>
<keyword evidence="3" id="KW-0560">Oxidoreductase</keyword>
<dbReference type="InterPro" id="IPR002347">
    <property type="entry name" value="SDR_fam"/>
</dbReference>
<protein>
    <submittedName>
        <fullName evidence="5">Gluconate 5-dehydrogenase</fullName>
    </submittedName>
</protein>
<dbReference type="GO" id="GO:0016616">
    <property type="term" value="F:oxidoreductase activity, acting on the CH-OH group of donors, NAD or NADP as acceptor"/>
    <property type="evidence" value="ECO:0007669"/>
    <property type="project" value="TreeGrafter"/>
</dbReference>
<gene>
    <name evidence="5" type="ORF">ANOM_003588</name>
</gene>
<dbReference type="GO" id="GO:0006633">
    <property type="term" value="P:fatty acid biosynthetic process"/>
    <property type="evidence" value="ECO:0007669"/>
    <property type="project" value="TreeGrafter"/>
</dbReference>
<dbReference type="Gene3D" id="3.40.50.720">
    <property type="entry name" value="NAD(P)-binding Rossmann-like Domain"/>
    <property type="match status" value="1"/>
</dbReference>
<dbReference type="PANTHER" id="PTHR42760:SF133">
    <property type="entry name" value="3-OXOACYL-[ACYL-CARRIER-PROTEIN] REDUCTASE"/>
    <property type="match status" value="1"/>
</dbReference>